<evidence type="ECO:0000313" key="1">
    <source>
        <dbReference type="EMBL" id="SNQ50610.1"/>
    </source>
</evidence>
<dbReference type="Proteomes" id="UP000234331">
    <property type="component" value="Unassembled WGS sequence"/>
</dbReference>
<reference evidence="1 2" key="1">
    <citation type="submission" date="2017-06" db="EMBL/GenBank/DDBJ databases">
        <authorList>
            <person name="Kim H.J."/>
            <person name="Triplett B.A."/>
        </authorList>
    </citation>
    <scope>NUCLEOTIDE SEQUENCE [LARGE SCALE GENOMIC DNA]</scope>
    <source>
        <strain evidence="1">FRACA_ARgP5</strain>
    </source>
</reference>
<gene>
    <name evidence="1" type="ORF">FRACA_4960002</name>
</gene>
<proteinExistence type="predicted"/>
<accession>A0A2I2KY76</accession>
<keyword evidence="2" id="KW-1185">Reference proteome</keyword>
<sequence>MWAGRLEFSCAGEIINILDLVTNDGEAPLHRPRLPAGHPATGA</sequence>
<dbReference type="AlphaFoldDB" id="A0A2I2KY76"/>
<organism evidence="1 2">
    <name type="scientific">Frankia canadensis</name>
    <dbReference type="NCBI Taxonomy" id="1836972"/>
    <lineage>
        <taxon>Bacteria</taxon>
        <taxon>Bacillati</taxon>
        <taxon>Actinomycetota</taxon>
        <taxon>Actinomycetes</taxon>
        <taxon>Frankiales</taxon>
        <taxon>Frankiaceae</taxon>
        <taxon>Frankia</taxon>
    </lineage>
</organism>
<evidence type="ECO:0000313" key="2">
    <source>
        <dbReference type="Proteomes" id="UP000234331"/>
    </source>
</evidence>
<dbReference type="EMBL" id="FZMO01000441">
    <property type="protein sequence ID" value="SNQ50610.1"/>
    <property type="molecule type" value="Genomic_DNA"/>
</dbReference>
<protein>
    <submittedName>
        <fullName evidence="1">Uncharacterized protein</fullName>
    </submittedName>
</protein>
<name>A0A2I2KY76_9ACTN</name>